<sequence>MGRSLEFIHIMVTSYHCSPYSLEDYRLQEYEAIVKGNKMLVDGAIPLEVFKYNVEKIYEDLQQEKKKETYRFWRLVIFYLFGPGGSGKTGLVQELFSDELSDKPKKQQSGSNWWNGYEDQEIVLIDEFYTKIDWENMIIEKSNKLNLRIDGEHIIENNYVYWRKSFPEYKK</sequence>
<reference evidence="2 3" key="1">
    <citation type="submission" date="2018-06" db="EMBL/GenBank/DDBJ databases">
        <title>Comparative genomics reveals the genomic features of Rhizophagus irregularis, R. cerebriforme, R. diaphanum and Gigaspora rosea, and their symbiotic lifestyle signature.</title>
        <authorList>
            <person name="Morin E."/>
            <person name="San Clemente H."/>
            <person name="Chen E.C.H."/>
            <person name="De La Providencia I."/>
            <person name="Hainaut M."/>
            <person name="Kuo A."/>
            <person name="Kohler A."/>
            <person name="Murat C."/>
            <person name="Tang N."/>
            <person name="Roy S."/>
            <person name="Loubradou J."/>
            <person name="Henrissat B."/>
            <person name="Grigoriev I.V."/>
            <person name="Corradi N."/>
            <person name="Roux C."/>
            <person name="Martin F.M."/>
        </authorList>
    </citation>
    <scope>NUCLEOTIDE SEQUENCE [LARGE SCALE GENOMIC DNA]</scope>
    <source>
        <strain evidence="2 3">DAOM 194757</strain>
    </source>
</reference>
<protein>
    <recommendedName>
        <fullName evidence="1">Helicase superfamily 3 single-stranded DNA/RNA virus domain-containing protein</fullName>
    </recommendedName>
</protein>
<feature type="domain" description="Helicase superfamily 3 single-stranded DNA/RNA virus" evidence="1">
    <location>
        <begin position="79"/>
        <end position="136"/>
    </location>
</feature>
<dbReference type="GO" id="GO:0003723">
    <property type="term" value="F:RNA binding"/>
    <property type="evidence" value="ECO:0007669"/>
    <property type="project" value="InterPro"/>
</dbReference>
<dbReference type="OrthoDB" id="2435380at2759"/>
<dbReference type="AlphaFoldDB" id="A0A397UPB8"/>
<dbReference type="Pfam" id="PF00910">
    <property type="entry name" value="RNA_helicase"/>
    <property type="match status" value="1"/>
</dbReference>
<dbReference type="EMBL" id="QKWP01001171">
    <property type="protein sequence ID" value="RIB11108.1"/>
    <property type="molecule type" value="Genomic_DNA"/>
</dbReference>
<evidence type="ECO:0000313" key="3">
    <source>
        <dbReference type="Proteomes" id="UP000266673"/>
    </source>
</evidence>
<evidence type="ECO:0000259" key="1">
    <source>
        <dbReference type="Pfam" id="PF00910"/>
    </source>
</evidence>
<comment type="caution">
    <text evidence="2">The sequence shown here is derived from an EMBL/GenBank/DDBJ whole genome shotgun (WGS) entry which is preliminary data.</text>
</comment>
<keyword evidence="3" id="KW-1185">Reference proteome</keyword>
<proteinExistence type="predicted"/>
<organism evidence="2 3">
    <name type="scientific">Gigaspora rosea</name>
    <dbReference type="NCBI Taxonomy" id="44941"/>
    <lineage>
        <taxon>Eukaryota</taxon>
        <taxon>Fungi</taxon>
        <taxon>Fungi incertae sedis</taxon>
        <taxon>Mucoromycota</taxon>
        <taxon>Glomeromycotina</taxon>
        <taxon>Glomeromycetes</taxon>
        <taxon>Diversisporales</taxon>
        <taxon>Gigasporaceae</taxon>
        <taxon>Gigaspora</taxon>
    </lineage>
</organism>
<gene>
    <name evidence="2" type="ORF">C2G38_2042943</name>
</gene>
<evidence type="ECO:0000313" key="2">
    <source>
        <dbReference type="EMBL" id="RIB11108.1"/>
    </source>
</evidence>
<dbReference type="Proteomes" id="UP000266673">
    <property type="component" value="Unassembled WGS sequence"/>
</dbReference>
<dbReference type="InterPro" id="IPR000605">
    <property type="entry name" value="Helicase_SF3_ssDNA/RNA_vir"/>
</dbReference>
<accession>A0A397UPB8</accession>
<dbReference type="GO" id="GO:0003724">
    <property type="term" value="F:RNA helicase activity"/>
    <property type="evidence" value="ECO:0007669"/>
    <property type="project" value="InterPro"/>
</dbReference>
<name>A0A397UPB8_9GLOM</name>